<evidence type="ECO:0000313" key="1">
    <source>
        <dbReference type="EMBL" id="SUZ58284.1"/>
    </source>
</evidence>
<protein>
    <submittedName>
        <fullName evidence="1">Uncharacterized protein</fullName>
    </submittedName>
</protein>
<dbReference type="EMBL" id="UINC01000610">
    <property type="protein sequence ID" value="SUZ58284.1"/>
    <property type="molecule type" value="Genomic_DNA"/>
</dbReference>
<dbReference type="Gene3D" id="3.90.550.10">
    <property type="entry name" value="Spore Coat Polysaccharide Biosynthesis Protein SpsA, Chain A"/>
    <property type="match status" value="1"/>
</dbReference>
<proteinExistence type="predicted"/>
<organism evidence="1">
    <name type="scientific">marine metagenome</name>
    <dbReference type="NCBI Taxonomy" id="408172"/>
    <lineage>
        <taxon>unclassified sequences</taxon>
        <taxon>metagenomes</taxon>
        <taxon>ecological metagenomes</taxon>
    </lineage>
</organism>
<name>A0A381NVV1_9ZZZZ</name>
<dbReference type="AlphaFoldDB" id="A0A381NVV1"/>
<reference evidence="1" key="1">
    <citation type="submission" date="2018-05" db="EMBL/GenBank/DDBJ databases">
        <authorList>
            <person name="Lanie J.A."/>
            <person name="Ng W.-L."/>
            <person name="Kazmierczak K.M."/>
            <person name="Andrzejewski T.M."/>
            <person name="Davidsen T.M."/>
            <person name="Wayne K.J."/>
            <person name="Tettelin H."/>
            <person name="Glass J.I."/>
            <person name="Rusch D."/>
            <person name="Podicherti R."/>
            <person name="Tsui H.-C.T."/>
            <person name="Winkler M.E."/>
        </authorList>
    </citation>
    <scope>NUCLEOTIDE SEQUENCE</scope>
</reference>
<accession>A0A381NVV1</accession>
<sequence>MIAFLDGDMMVENNWIESFLPYFSKNTIAVMGDNIPPSNVKLNPMEKYYFGNNRGARQFNDGDNVSFQYMLYGNAMIRRNSLIECGLFDENITKYGGEDTDLSAKIWDKHPNSFIFSKNSTAIHFHRRTLKGFCLSMNIYGKYNLPVLMKRYPHYEKELGADWIYSIKGYLLFNSILYLIIKSIYSVMPLQIFIRYMVIHSVVTGARDSK</sequence>
<dbReference type="SUPFAM" id="SSF53448">
    <property type="entry name" value="Nucleotide-diphospho-sugar transferases"/>
    <property type="match status" value="1"/>
</dbReference>
<dbReference type="InterPro" id="IPR029044">
    <property type="entry name" value="Nucleotide-diphossugar_trans"/>
</dbReference>
<gene>
    <name evidence="1" type="ORF">METZ01_LOCUS11138</name>
</gene>